<comment type="caution">
    <text evidence="1">The sequence shown here is derived from an EMBL/GenBank/DDBJ whole genome shotgun (WGS) entry which is preliminary data.</text>
</comment>
<keyword evidence="2" id="KW-1185">Reference proteome</keyword>
<protein>
    <submittedName>
        <fullName evidence="1">Uncharacterized protein</fullName>
    </submittedName>
</protein>
<dbReference type="EMBL" id="MU971416">
    <property type="protein sequence ID" value="KAK9235424.1"/>
    <property type="molecule type" value="Genomic_DNA"/>
</dbReference>
<organism evidence="1 2">
    <name type="scientific">Lipomyces kononenkoae</name>
    <name type="common">Yeast</name>
    <dbReference type="NCBI Taxonomy" id="34357"/>
    <lineage>
        <taxon>Eukaryota</taxon>
        <taxon>Fungi</taxon>
        <taxon>Dikarya</taxon>
        <taxon>Ascomycota</taxon>
        <taxon>Saccharomycotina</taxon>
        <taxon>Lipomycetes</taxon>
        <taxon>Lipomycetales</taxon>
        <taxon>Lipomycetaceae</taxon>
        <taxon>Lipomyces</taxon>
    </lineage>
</organism>
<evidence type="ECO:0000313" key="2">
    <source>
        <dbReference type="Proteomes" id="UP001433508"/>
    </source>
</evidence>
<evidence type="ECO:0000313" key="1">
    <source>
        <dbReference type="EMBL" id="KAK9235424.1"/>
    </source>
</evidence>
<sequence length="133" mass="15039">MSRRSKKSIQRSINGRKNALKRYDMARRAALRIAEASDGQDTEELRVVEVCLTQSEIDNALKRLSFVPEADKSLQYTTGLGDLSGRYEDSKRSFGIEVSAANLRDENLTQKNQEDERRPAAEGEIDHNMKVHG</sequence>
<gene>
    <name evidence="1" type="ORF">V1525DRAFT_390460</name>
</gene>
<proteinExistence type="predicted"/>
<name>A0ACC3SWA5_LIPKO</name>
<dbReference type="Proteomes" id="UP001433508">
    <property type="component" value="Unassembled WGS sequence"/>
</dbReference>
<accession>A0ACC3SWA5</accession>
<reference evidence="2" key="1">
    <citation type="journal article" date="2024" name="Front. Bioeng. Biotechnol.">
        <title>Genome-scale model development and genomic sequencing of the oleaginous clade Lipomyces.</title>
        <authorList>
            <person name="Czajka J.J."/>
            <person name="Han Y."/>
            <person name="Kim J."/>
            <person name="Mondo S.J."/>
            <person name="Hofstad B.A."/>
            <person name="Robles A."/>
            <person name="Haridas S."/>
            <person name="Riley R."/>
            <person name="LaButti K."/>
            <person name="Pangilinan J."/>
            <person name="Andreopoulos W."/>
            <person name="Lipzen A."/>
            <person name="Yan J."/>
            <person name="Wang M."/>
            <person name="Ng V."/>
            <person name="Grigoriev I.V."/>
            <person name="Spatafora J.W."/>
            <person name="Magnuson J.K."/>
            <person name="Baker S.E."/>
            <person name="Pomraning K.R."/>
        </authorList>
    </citation>
    <scope>NUCLEOTIDE SEQUENCE [LARGE SCALE GENOMIC DNA]</scope>
    <source>
        <strain evidence="2">CBS 7786</strain>
    </source>
</reference>